<keyword evidence="2" id="KW-0732">Signal</keyword>
<protein>
    <recommendedName>
        <fullName evidence="5">Secreted protein</fullName>
    </recommendedName>
</protein>
<keyword evidence="4" id="KW-1185">Reference proteome</keyword>
<feature type="signal peptide" evidence="2">
    <location>
        <begin position="1"/>
        <end position="19"/>
    </location>
</feature>
<feature type="chain" id="PRO_5046788882" description="Secreted protein" evidence="2">
    <location>
        <begin position="20"/>
        <end position="107"/>
    </location>
</feature>
<feature type="region of interest" description="Disordered" evidence="1">
    <location>
        <begin position="45"/>
        <end position="88"/>
    </location>
</feature>
<dbReference type="Proteomes" id="UP001469553">
    <property type="component" value="Unassembled WGS sequence"/>
</dbReference>
<evidence type="ECO:0000256" key="2">
    <source>
        <dbReference type="SAM" id="SignalP"/>
    </source>
</evidence>
<organism evidence="3 4">
    <name type="scientific">Ameca splendens</name>
    <dbReference type="NCBI Taxonomy" id="208324"/>
    <lineage>
        <taxon>Eukaryota</taxon>
        <taxon>Metazoa</taxon>
        <taxon>Chordata</taxon>
        <taxon>Craniata</taxon>
        <taxon>Vertebrata</taxon>
        <taxon>Euteleostomi</taxon>
        <taxon>Actinopterygii</taxon>
        <taxon>Neopterygii</taxon>
        <taxon>Teleostei</taxon>
        <taxon>Neoteleostei</taxon>
        <taxon>Acanthomorphata</taxon>
        <taxon>Ovalentaria</taxon>
        <taxon>Atherinomorphae</taxon>
        <taxon>Cyprinodontiformes</taxon>
        <taxon>Goodeidae</taxon>
        <taxon>Ameca</taxon>
    </lineage>
</organism>
<gene>
    <name evidence="3" type="ORF">AMECASPLE_034325</name>
</gene>
<evidence type="ECO:0000313" key="4">
    <source>
        <dbReference type="Proteomes" id="UP001469553"/>
    </source>
</evidence>
<dbReference type="EMBL" id="JAHRIP010051858">
    <property type="protein sequence ID" value="MEQ2301283.1"/>
    <property type="molecule type" value="Genomic_DNA"/>
</dbReference>
<sequence length="107" mass="11875">MGLHTVLLLLKSLAVLCCTTKLALRLKRLSSRNVHATGEIIPRRHRSATLLPSTPRADKHANSPGDAAAWTRRTADRRMGQVRRGSSEVFHLRHKEKLAHSKDGPQG</sequence>
<comment type="caution">
    <text evidence="3">The sequence shown here is derived from an EMBL/GenBank/DDBJ whole genome shotgun (WGS) entry which is preliminary data.</text>
</comment>
<evidence type="ECO:0000256" key="1">
    <source>
        <dbReference type="SAM" id="MobiDB-lite"/>
    </source>
</evidence>
<name>A0ABV0Z507_9TELE</name>
<accession>A0ABV0Z507</accession>
<evidence type="ECO:0008006" key="5">
    <source>
        <dbReference type="Google" id="ProtNLM"/>
    </source>
</evidence>
<evidence type="ECO:0000313" key="3">
    <source>
        <dbReference type="EMBL" id="MEQ2301283.1"/>
    </source>
</evidence>
<reference evidence="3 4" key="1">
    <citation type="submission" date="2021-06" db="EMBL/GenBank/DDBJ databases">
        <authorList>
            <person name="Palmer J.M."/>
        </authorList>
    </citation>
    <scope>NUCLEOTIDE SEQUENCE [LARGE SCALE GENOMIC DNA]</scope>
    <source>
        <strain evidence="3 4">AS_MEX2019</strain>
        <tissue evidence="3">Muscle</tissue>
    </source>
</reference>
<proteinExistence type="predicted"/>